<feature type="transmembrane region" description="Helical" evidence="6">
    <location>
        <begin position="214"/>
        <end position="233"/>
    </location>
</feature>
<comment type="caution">
    <text evidence="8">The sequence shown here is derived from an EMBL/GenBank/DDBJ whole genome shotgun (WGS) entry which is preliminary data.</text>
</comment>
<evidence type="ECO:0000256" key="5">
    <source>
        <dbReference type="SAM" id="MobiDB-lite"/>
    </source>
</evidence>
<dbReference type="OrthoDB" id="2544694at2759"/>
<dbReference type="InterPro" id="IPR036259">
    <property type="entry name" value="MFS_trans_sf"/>
</dbReference>
<dbReference type="GO" id="GO:0022857">
    <property type="term" value="F:transmembrane transporter activity"/>
    <property type="evidence" value="ECO:0007669"/>
    <property type="project" value="InterPro"/>
</dbReference>
<keyword evidence="4 6" id="KW-0472">Membrane</keyword>
<dbReference type="AlphaFoldDB" id="A0A1D1UWZ8"/>
<keyword evidence="2 6" id="KW-0812">Transmembrane</keyword>
<dbReference type="Proteomes" id="UP000186922">
    <property type="component" value="Unassembled WGS sequence"/>
</dbReference>
<comment type="subcellular location">
    <subcellularLocation>
        <location evidence="1">Membrane</location>
        <topology evidence="1">Multi-pass membrane protein</topology>
    </subcellularLocation>
</comment>
<feature type="transmembrane region" description="Helical" evidence="6">
    <location>
        <begin position="452"/>
        <end position="476"/>
    </location>
</feature>
<reference evidence="8 9" key="1">
    <citation type="journal article" date="2016" name="Nat. Commun.">
        <title>Extremotolerant tardigrade genome and improved radiotolerance of human cultured cells by tardigrade-unique protein.</title>
        <authorList>
            <person name="Hashimoto T."/>
            <person name="Horikawa D.D."/>
            <person name="Saito Y."/>
            <person name="Kuwahara H."/>
            <person name="Kozuka-Hata H."/>
            <person name="Shin-I T."/>
            <person name="Minakuchi Y."/>
            <person name="Ohishi K."/>
            <person name="Motoyama A."/>
            <person name="Aizu T."/>
            <person name="Enomoto A."/>
            <person name="Kondo K."/>
            <person name="Tanaka S."/>
            <person name="Hara Y."/>
            <person name="Koshikawa S."/>
            <person name="Sagara H."/>
            <person name="Miura T."/>
            <person name="Yokobori S."/>
            <person name="Miyagawa K."/>
            <person name="Suzuki Y."/>
            <person name="Kubo T."/>
            <person name="Oyama M."/>
            <person name="Kohara Y."/>
            <person name="Fujiyama A."/>
            <person name="Arakawa K."/>
            <person name="Katayama T."/>
            <person name="Toyoda A."/>
            <person name="Kunieda T."/>
        </authorList>
    </citation>
    <scope>NUCLEOTIDE SEQUENCE [LARGE SCALE GENOMIC DNA]</scope>
    <source>
        <strain evidence="8 9">YOKOZUNA-1</strain>
    </source>
</reference>
<accession>A0A1D1UWZ8</accession>
<feature type="region of interest" description="Disordered" evidence="5">
    <location>
        <begin position="1"/>
        <end position="42"/>
    </location>
</feature>
<dbReference type="InterPro" id="IPR005828">
    <property type="entry name" value="MFS_sugar_transport-like"/>
</dbReference>
<evidence type="ECO:0000259" key="7">
    <source>
        <dbReference type="PROSITE" id="PS50850"/>
    </source>
</evidence>
<feature type="transmembrane region" description="Helical" evidence="6">
    <location>
        <begin position="536"/>
        <end position="556"/>
    </location>
</feature>
<dbReference type="EMBL" id="BDGG01000002">
    <property type="protein sequence ID" value="GAU92965.1"/>
    <property type="molecule type" value="Genomic_DNA"/>
</dbReference>
<name>A0A1D1UWZ8_RAMVA</name>
<feature type="domain" description="Major facilitator superfamily (MFS) profile" evidence="7">
    <location>
        <begin position="134"/>
        <end position="561"/>
    </location>
</feature>
<sequence>MSSSLANGFESSESPEDTGAGGKDAQRNGSLNSKETIDEEDNVSDQIENLLERIYGTGRYQFLTVMFILLPCFFSVSFIQSLTYFVIPIPSDHWCRLPVNISSVQDELALLPPLNTNSSVYSQCRMYDLNYSAFEDYDALSSFINASRVNLTTTQCQHGWNFDTSVYHNTIATDWDLVCGKDYLPTLSYSLTSIGGAIGIGAGGYLADHFGRRITYFVALFIVVFFGTLTSFAPTFDAYVLATILMTTGTNTIYQVPYTIGVEILPARFRSRFSAALTFAYASGGIGVAGLAYLVRSWRPLLQIGIAPFASFFVFWFFMPHSPRWLISRGQLKNAQKQLRLMAKVNGVTPTEEWEKELEEMCKRNQTLRYITTRRTANLWNWIRIFQTFPMFRQTLLLAYLSSTVTICYVGLNYYAPALGNDPYLSFCLSAMIELPGSLMSGVIARMVGRRLTTFVFMTCFICASAFCIGVASVPLEAFLAAKLFMTGSYVSQELSLYESYPTDVRSEGVAFTNTVSYIASNLGPLIVFLRHDSPVLPFVIFGSISLVGVFALCWLPETHNKALPETVEECQKRSQEVSANNLLNCWPYKRGAKQSPEPQTSQEHSRL</sequence>
<feature type="transmembrane region" description="Helical" evidence="6">
    <location>
        <begin position="273"/>
        <end position="295"/>
    </location>
</feature>
<keyword evidence="3 6" id="KW-1133">Transmembrane helix</keyword>
<dbReference type="PROSITE" id="PS50850">
    <property type="entry name" value="MFS"/>
    <property type="match status" value="1"/>
</dbReference>
<evidence type="ECO:0000256" key="2">
    <source>
        <dbReference type="ARBA" id="ARBA00022692"/>
    </source>
</evidence>
<dbReference type="SUPFAM" id="SSF103473">
    <property type="entry name" value="MFS general substrate transporter"/>
    <property type="match status" value="1"/>
</dbReference>
<evidence type="ECO:0000313" key="8">
    <source>
        <dbReference type="EMBL" id="GAU92965.1"/>
    </source>
</evidence>
<protein>
    <recommendedName>
        <fullName evidence="7">Major facilitator superfamily (MFS) profile domain-containing protein</fullName>
    </recommendedName>
</protein>
<evidence type="ECO:0000313" key="9">
    <source>
        <dbReference type="Proteomes" id="UP000186922"/>
    </source>
</evidence>
<feature type="transmembrane region" description="Helical" evidence="6">
    <location>
        <begin position="424"/>
        <end position="445"/>
    </location>
</feature>
<gene>
    <name evidence="8" type="primary">RvY_04975-1</name>
    <name evidence="8" type="synonym">RvY_04975.1</name>
    <name evidence="8" type="ORF">RvY_04975</name>
</gene>
<proteinExistence type="predicted"/>
<dbReference type="InterPro" id="IPR020846">
    <property type="entry name" value="MFS_dom"/>
</dbReference>
<dbReference type="Pfam" id="PF00083">
    <property type="entry name" value="Sugar_tr"/>
    <property type="match status" value="1"/>
</dbReference>
<dbReference type="Gene3D" id="1.20.1250.20">
    <property type="entry name" value="MFS general substrate transporter like domains"/>
    <property type="match status" value="1"/>
</dbReference>
<dbReference type="GO" id="GO:0016020">
    <property type="term" value="C:membrane"/>
    <property type="evidence" value="ECO:0007669"/>
    <property type="project" value="UniProtKB-SubCell"/>
</dbReference>
<feature type="transmembrane region" description="Helical" evidence="6">
    <location>
        <begin position="187"/>
        <end position="207"/>
    </location>
</feature>
<dbReference type="PROSITE" id="PS00216">
    <property type="entry name" value="SUGAR_TRANSPORT_1"/>
    <property type="match status" value="1"/>
</dbReference>
<dbReference type="STRING" id="947166.A0A1D1UWZ8"/>
<dbReference type="PANTHER" id="PTHR24064">
    <property type="entry name" value="SOLUTE CARRIER FAMILY 22 MEMBER"/>
    <property type="match status" value="1"/>
</dbReference>
<evidence type="ECO:0000256" key="6">
    <source>
        <dbReference type="SAM" id="Phobius"/>
    </source>
</evidence>
<feature type="transmembrane region" description="Helical" evidence="6">
    <location>
        <begin position="239"/>
        <end position="261"/>
    </location>
</feature>
<evidence type="ECO:0000256" key="4">
    <source>
        <dbReference type="ARBA" id="ARBA00023136"/>
    </source>
</evidence>
<feature type="compositionally biased region" description="Polar residues" evidence="5">
    <location>
        <begin position="1"/>
        <end position="12"/>
    </location>
</feature>
<keyword evidence="9" id="KW-1185">Reference proteome</keyword>
<feature type="transmembrane region" description="Helical" evidence="6">
    <location>
        <begin position="62"/>
        <end position="87"/>
    </location>
</feature>
<organism evidence="8 9">
    <name type="scientific">Ramazzottius varieornatus</name>
    <name type="common">Water bear</name>
    <name type="synonym">Tardigrade</name>
    <dbReference type="NCBI Taxonomy" id="947166"/>
    <lineage>
        <taxon>Eukaryota</taxon>
        <taxon>Metazoa</taxon>
        <taxon>Ecdysozoa</taxon>
        <taxon>Tardigrada</taxon>
        <taxon>Eutardigrada</taxon>
        <taxon>Parachela</taxon>
        <taxon>Hypsibioidea</taxon>
        <taxon>Ramazzottiidae</taxon>
        <taxon>Ramazzottius</taxon>
    </lineage>
</organism>
<feature type="transmembrane region" description="Helical" evidence="6">
    <location>
        <begin position="301"/>
        <end position="319"/>
    </location>
</feature>
<evidence type="ECO:0000256" key="3">
    <source>
        <dbReference type="ARBA" id="ARBA00022989"/>
    </source>
</evidence>
<evidence type="ECO:0000256" key="1">
    <source>
        <dbReference type="ARBA" id="ARBA00004141"/>
    </source>
</evidence>
<feature type="transmembrane region" description="Helical" evidence="6">
    <location>
        <begin position="395"/>
        <end position="412"/>
    </location>
</feature>
<dbReference type="InterPro" id="IPR005829">
    <property type="entry name" value="Sugar_transporter_CS"/>
</dbReference>